<proteinExistence type="inferred from homology"/>
<accession>A0A167WG52</accession>
<dbReference type="InterPro" id="IPR012337">
    <property type="entry name" value="RNaseH-like_sf"/>
</dbReference>
<dbReference type="InterPro" id="IPR001584">
    <property type="entry name" value="Integrase_cat-core"/>
</dbReference>
<evidence type="ECO:0000259" key="2">
    <source>
        <dbReference type="PROSITE" id="PS50532"/>
    </source>
</evidence>
<keyword evidence="5" id="KW-1185">Reference proteome</keyword>
<organism evidence="4 5">
    <name type="scientific">Paraburkholderia phytofirmans OLGA172</name>
    <dbReference type="NCBI Taxonomy" id="1417228"/>
    <lineage>
        <taxon>Bacteria</taxon>
        <taxon>Pseudomonadati</taxon>
        <taxon>Pseudomonadota</taxon>
        <taxon>Betaproteobacteria</taxon>
        <taxon>Burkholderiales</taxon>
        <taxon>Burkholderiaceae</taxon>
        <taxon>Paraburkholderia</taxon>
    </lineage>
</organism>
<name>A0A167WG52_9BURK</name>
<dbReference type="Proteomes" id="UP000076852">
    <property type="component" value="Chromosome 2"/>
</dbReference>
<protein>
    <submittedName>
        <fullName evidence="4">Transposase</fullName>
    </submittedName>
</protein>
<evidence type="ECO:0000256" key="1">
    <source>
        <dbReference type="ARBA" id="ARBA00009277"/>
    </source>
</evidence>
<evidence type="ECO:0000313" key="5">
    <source>
        <dbReference type="Proteomes" id="UP000076852"/>
    </source>
</evidence>
<dbReference type="EMBL" id="CP014579">
    <property type="protein sequence ID" value="ANB76517.1"/>
    <property type="molecule type" value="Genomic_DNA"/>
</dbReference>
<dbReference type="GO" id="GO:0003676">
    <property type="term" value="F:nucleic acid binding"/>
    <property type="evidence" value="ECO:0007669"/>
    <property type="project" value="InterPro"/>
</dbReference>
<dbReference type="PROSITE" id="PS50532">
    <property type="entry name" value="HTH_IS408"/>
    <property type="match status" value="1"/>
</dbReference>
<dbReference type="InterPro" id="IPR054353">
    <property type="entry name" value="IstA-like_C"/>
</dbReference>
<comment type="similarity">
    <text evidence="1">Belongs to the transposase IS21/IS408/IS1162 family.</text>
</comment>
<dbReference type="OrthoDB" id="2065409at2"/>
<dbReference type="AlphaFoldDB" id="A0A167WG52"/>
<dbReference type="PANTHER" id="PTHR35004:SF8">
    <property type="entry name" value="TRANSPOSASE RV3428C-RELATED"/>
    <property type="match status" value="1"/>
</dbReference>
<dbReference type="InterPro" id="IPR017895">
    <property type="entry name" value="HTH_IS408/IS1162_type"/>
</dbReference>
<feature type="domain" description="HTH IS408-type" evidence="2">
    <location>
        <begin position="11"/>
        <end position="92"/>
    </location>
</feature>
<dbReference type="SUPFAM" id="SSF53098">
    <property type="entry name" value="Ribonuclease H-like"/>
    <property type="match status" value="1"/>
</dbReference>
<evidence type="ECO:0000259" key="3">
    <source>
        <dbReference type="PROSITE" id="PS50994"/>
    </source>
</evidence>
<evidence type="ECO:0000313" key="4">
    <source>
        <dbReference type="EMBL" id="ANB76517.1"/>
    </source>
</evidence>
<reference evidence="4 5" key="1">
    <citation type="journal article" date="2016" name="Gene">
        <title>PacBio SMRT assembly of a complex multi-replicon genome reveals chlorocatechol degradative operon in a region of genome plasticity.</title>
        <authorList>
            <person name="Ricker N."/>
            <person name="Shen S.Y."/>
            <person name="Goordial J."/>
            <person name="Jin S."/>
            <person name="Fulthorpe R.R."/>
        </authorList>
    </citation>
    <scope>NUCLEOTIDE SEQUENCE [LARGE SCALE GENOMIC DNA]</scope>
    <source>
        <strain evidence="4 5">OLGA172</strain>
    </source>
</reference>
<dbReference type="STRING" id="1804984.AYM40_30400"/>
<sequence>MPAHRTTMRRIKEVLRLKWACNLTHRQVQGALGVGLATITQYLQLATAAGLDWATVEPLEEDELERRVLSPASPPAPAKRIEPDCTLIHRELRRKGVTLQLLWEEYVALHPGQRTYRYTQFCQRYKDWAQTLKRSMRQQHRAGEKLFADFAGQTMPVLSRDGGVDFQAHIFVAVLGASNYTYACAMPSETTPDWIGGLIEAMEFCGGVPELLVPDNPRALIAKPDRYEPGLGRTTQDFVNHYATAMLPARPRKPQDKAKVEVGVQIVERWILARLRNHRFFSLAELNRAIGRLITDLNQRPFRKLEGNRREWFERLDQPALRALPARRYEIATFQKCRVNIDYHVEVDHHYYSVPHSLVRQEVYARVTRHGVEILHSGKRVAAHARSRLKGKHTTVPEHMPAAHRAHMEWTPGRLLNWGASIGPGAEAIVNHLLTNRPHPEMGYRACLGLLGLARKYGKDRLEAACQRALVIGSPTRRSVLSILESGLDRQPALPLQLTEWHSPEHENVRGPDYYH</sequence>
<dbReference type="Gene3D" id="3.30.420.10">
    <property type="entry name" value="Ribonuclease H-like superfamily/Ribonuclease H"/>
    <property type="match status" value="1"/>
</dbReference>
<dbReference type="KEGG" id="buz:AYM40_30400"/>
<gene>
    <name evidence="4" type="ORF">AYM40_30400</name>
</gene>
<dbReference type="InterPro" id="IPR036397">
    <property type="entry name" value="RNaseH_sf"/>
</dbReference>
<dbReference type="PANTHER" id="PTHR35004">
    <property type="entry name" value="TRANSPOSASE RV3428C-RELATED"/>
    <property type="match status" value="1"/>
</dbReference>
<dbReference type="GO" id="GO:0015074">
    <property type="term" value="P:DNA integration"/>
    <property type="evidence" value="ECO:0007669"/>
    <property type="project" value="InterPro"/>
</dbReference>
<dbReference type="NCBIfam" id="NF033546">
    <property type="entry name" value="transpos_IS21"/>
    <property type="match status" value="1"/>
</dbReference>
<dbReference type="PROSITE" id="PS50994">
    <property type="entry name" value="INTEGRASE"/>
    <property type="match status" value="1"/>
</dbReference>
<dbReference type="Pfam" id="PF22483">
    <property type="entry name" value="Mu-transpos_C_2"/>
    <property type="match status" value="1"/>
</dbReference>
<feature type="domain" description="Integrase catalytic" evidence="3">
    <location>
        <begin position="138"/>
        <end position="320"/>
    </location>
</feature>
<dbReference type="RefSeq" id="WP_063499739.1">
    <property type="nucleotide sequence ID" value="NZ_CP014579.1"/>
</dbReference>